<gene>
    <name evidence="1" type="ORF">N7335_06830</name>
</gene>
<name>A0AA42KSG2_STUST</name>
<reference evidence="1" key="1">
    <citation type="submission" date="2022-09" db="EMBL/GenBank/DDBJ databases">
        <title>Intensive care unit water sources are persistently colonized with multi-drug resistant bacteria and are the site of extensive horizontal gene transfer of antibiotic resistance genes.</title>
        <authorList>
            <person name="Diorio-Toth L."/>
        </authorList>
    </citation>
    <scope>NUCLEOTIDE SEQUENCE</scope>
    <source>
        <strain evidence="1">GD04147</strain>
    </source>
</reference>
<accession>A0AA42KSG2</accession>
<comment type="caution">
    <text evidence="1">The sequence shown here is derived from an EMBL/GenBank/DDBJ whole genome shotgun (WGS) entry which is preliminary data.</text>
</comment>
<dbReference type="SUPFAM" id="SSF53254">
    <property type="entry name" value="Phosphoglycerate mutase-like"/>
    <property type="match status" value="1"/>
</dbReference>
<dbReference type="Proteomes" id="UP001158076">
    <property type="component" value="Unassembled WGS sequence"/>
</dbReference>
<proteinExistence type="predicted"/>
<dbReference type="SMART" id="SM00855">
    <property type="entry name" value="PGAM"/>
    <property type="match status" value="1"/>
</dbReference>
<dbReference type="AlphaFoldDB" id="A0AA42KSG2"/>
<dbReference type="Pfam" id="PF00300">
    <property type="entry name" value="His_Phos_1"/>
    <property type="match status" value="1"/>
</dbReference>
<dbReference type="InterPro" id="IPR050275">
    <property type="entry name" value="PGM_Phosphatase"/>
</dbReference>
<sequence length="253" mass="28398">MSVSFTADVLPIHRRRVYLVRHGHVDYFDASGQPLDPRSVPLSAEGTRQVQALAELLAPLSFDRALCSDYPRARQTAELLLDGRGTTLEGSAALREVRAGRLREIALEQLQQRVCQAYANLDDVGGDFLGGERWDAFETRILQRFRGLLHEPDWQQLLIVSHDAVNRLLLGWALGGSRGCAAALEQDNACLNIIDIDMQGEHVLQRFVRVVNLTPYDLHKTSEPRTVMERIHAQIALFAAPIEPHRAENRVQP</sequence>
<dbReference type="CDD" id="cd07067">
    <property type="entry name" value="HP_PGM_like"/>
    <property type="match status" value="1"/>
</dbReference>
<dbReference type="EMBL" id="JAODZE010000005">
    <property type="protein sequence ID" value="MDH0146099.1"/>
    <property type="molecule type" value="Genomic_DNA"/>
</dbReference>
<dbReference type="RefSeq" id="WP_152480961.1">
    <property type="nucleotide sequence ID" value="NZ_CP078509.1"/>
</dbReference>
<organism evidence="1 2">
    <name type="scientific">Stutzerimonas stutzeri</name>
    <name type="common">Pseudomonas stutzeri</name>
    <dbReference type="NCBI Taxonomy" id="316"/>
    <lineage>
        <taxon>Bacteria</taxon>
        <taxon>Pseudomonadati</taxon>
        <taxon>Pseudomonadota</taxon>
        <taxon>Gammaproteobacteria</taxon>
        <taxon>Pseudomonadales</taxon>
        <taxon>Pseudomonadaceae</taxon>
        <taxon>Stutzerimonas</taxon>
    </lineage>
</organism>
<dbReference type="InterPro" id="IPR029033">
    <property type="entry name" value="His_PPase_superfam"/>
</dbReference>
<dbReference type="InterPro" id="IPR013078">
    <property type="entry name" value="His_Pase_superF_clade-1"/>
</dbReference>
<dbReference type="Gene3D" id="3.40.50.1240">
    <property type="entry name" value="Phosphoglycerate mutase-like"/>
    <property type="match status" value="1"/>
</dbReference>
<protein>
    <submittedName>
        <fullName evidence="1">Histidine phosphatase family protein</fullName>
    </submittedName>
</protein>
<dbReference type="GO" id="GO:0016791">
    <property type="term" value="F:phosphatase activity"/>
    <property type="evidence" value="ECO:0007669"/>
    <property type="project" value="TreeGrafter"/>
</dbReference>
<dbReference type="PANTHER" id="PTHR48100">
    <property type="entry name" value="BROAD-SPECIFICITY PHOSPHATASE YOR283W-RELATED"/>
    <property type="match status" value="1"/>
</dbReference>
<evidence type="ECO:0000313" key="1">
    <source>
        <dbReference type="EMBL" id="MDH0146099.1"/>
    </source>
</evidence>
<evidence type="ECO:0000313" key="2">
    <source>
        <dbReference type="Proteomes" id="UP001158076"/>
    </source>
</evidence>